<keyword evidence="6" id="KW-0479">Metal-binding</keyword>
<dbReference type="GO" id="GO:0038023">
    <property type="term" value="F:signaling receptor activity"/>
    <property type="evidence" value="ECO:0007669"/>
    <property type="project" value="TreeGrafter"/>
</dbReference>
<evidence type="ECO:0000256" key="2">
    <source>
        <dbReference type="ARBA" id="ARBA00007018"/>
    </source>
</evidence>
<evidence type="ECO:0000256" key="4">
    <source>
        <dbReference type="ARBA" id="ARBA00022989"/>
    </source>
</evidence>
<dbReference type="GO" id="GO:0046872">
    <property type="term" value="F:metal ion binding"/>
    <property type="evidence" value="ECO:0007669"/>
    <property type="project" value="UniProtKB-KW"/>
</dbReference>
<gene>
    <name evidence="8" type="ORF">FISHEDRAFT_66120</name>
</gene>
<dbReference type="GO" id="GO:0006882">
    <property type="term" value="P:intracellular zinc ion homeostasis"/>
    <property type="evidence" value="ECO:0007669"/>
    <property type="project" value="TreeGrafter"/>
</dbReference>
<dbReference type="GO" id="GO:0016020">
    <property type="term" value="C:membrane"/>
    <property type="evidence" value="ECO:0007669"/>
    <property type="project" value="UniProtKB-SubCell"/>
</dbReference>
<dbReference type="AlphaFoldDB" id="A0A0D7A9C8"/>
<feature type="binding site" evidence="6">
    <location>
        <position position="256"/>
    </location>
    <ligand>
        <name>Zn(2+)</name>
        <dbReference type="ChEBI" id="CHEBI:29105"/>
    </ligand>
</feature>
<evidence type="ECO:0000256" key="1">
    <source>
        <dbReference type="ARBA" id="ARBA00004141"/>
    </source>
</evidence>
<organism evidence="8 9">
    <name type="scientific">Fistulina hepatica ATCC 64428</name>
    <dbReference type="NCBI Taxonomy" id="1128425"/>
    <lineage>
        <taxon>Eukaryota</taxon>
        <taxon>Fungi</taxon>
        <taxon>Dikarya</taxon>
        <taxon>Basidiomycota</taxon>
        <taxon>Agaricomycotina</taxon>
        <taxon>Agaricomycetes</taxon>
        <taxon>Agaricomycetidae</taxon>
        <taxon>Agaricales</taxon>
        <taxon>Fistulinaceae</taxon>
        <taxon>Fistulina</taxon>
    </lineage>
</organism>
<evidence type="ECO:0000256" key="3">
    <source>
        <dbReference type="ARBA" id="ARBA00022692"/>
    </source>
</evidence>
<keyword evidence="6" id="KW-0862">Zinc</keyword>
<comment type="similarity">
    <text evidence="2">Belongs to the ADIPOR family.</text>
</comment>
<keyword evidence="5 7" id="KW-0472">Membrane</keyword>
<evidence type="ECO:0000256" key="7">
    <source>
        <dbReference type="SAM" id="Phobius"/>
    </source>
</evidence>
<comment type="subcellular location">
    <subcellularLocation>
        <location evidence="1">Membrane</location>
        <topology evidence="1">Multi-pass membrane protein</topology>
    </subcellularLocation>
</comment>
<dbReference type="Proteomes" id="UP000054144">
    <property type="component" value="Unassembled WGS sequence"/>
</dbReference>
<feature type="transmembrane region" description="Helical" evidence="7">
    <location>
        <begin position="154"/>
        <end position="173"/>
    </location>
</feature>
<sequence>MASKASKIFHLVDWHDLPAWQKDNEYILSGYRRVQNRWRGCFHSVWAYFHNETVNIHTHLWGALLFIYLTAGLHSTYIARYETTTWKDALVVSVFLLSAIYCLGASAFYHTVTCHSEKVAAQCHALDYSGIVILIVGSFYPSLYYGFFCNVPMQFFYISGITLAGLGAAYVVLNPEYRKPAHRGARTAVFIGLGLFALFPISHWAIIHGGVTLLVDMGYMWLVLSGLCYIVGALIYANRIPERFAPGKFDYFFASHQIFHCCVVAAALLHFVGVIQSMNYTHSLSGSCDV</sequence>
<name>A0A0D7A9C8_9AGAR</name>
<keyword evidence="9" id="KW-1185">Reference proteome</keyword>
<feature type="transmembrane region" description="Helical" evidence="7">
    <location>
        <begin position="90"/>
        <end position="113"/>
    </location>
</feature>
<keyword evidence="4 7" id="KW-1133">Transmembrane helix</keyword>
<feature type="binding site" evidence="6">
    <location>
        <position position="110"/>
    </location>
    <ligand>
        <name>Zn(2+)</name>
        <dbReference type="ChEBI" id="CHEBI:29105"/>
    </ligand>
</feature>
<feature type="transmembrane region" description="Helical" evidence="7">
    <location>
        <begin position="60"/>
        <end position="78"/>
    </location>
</feature>
<feature type="transmembrane region" description="Helical" evidence="7">
    <location>
        <begin position="125"/>
        <end position="148"/>
    </location>
</feature>
<proteinExistence type="inferred from homology"/>
<protein>
    <submittedName>
        <fullName evidence="8">HlyIII-domain-containing protein</fullName>
    </submittedName>
</protein>
<evidence type="ECO:0000313" key="9">
    <source>
        <dbReference type="Proteomes" id="UP000054144"/>
    </source>
</evidence>
<dbReference type="InterPro" id="IPR004254">
    <property type="entry name" value="AdipoR/HlyIII-related"/>
</dbReference>
<feature type="transmembrane region" description="Helical" evidence="7">
    <location>
        <begin position="185"/>
        <end position="207"/>
    </location>
</feature>
<dbReference type="PANTHER" id="PTHR20855:SF52">
    <property type="entry name" value="ADIPONECTIN RECEPTOR PROTEIN"/>
    <property type="match status" value="1"/>
</dbReference>
<keyword evidence="3 7" id="KW-0812">Transmembrane</keyword>
<dbReference type="Pfam" id="PF03006">
    <property type="entry name" value="HlyIII"/>
    <property type="match status" value="1"/>
</dbReference>
<dbReference type="OrthoDB" id="529367at2759"/>
<evidence type="ECO:0000313" key="8">
    <source>
        <dbReference type="EMBL" id="KIY47413.1"/>
    </source>
</evidence>
<evidence type="ECO:0000256" key="6">
    <source>
        <dbReference type="PIRSR" id="PIRSR604254-1"/>
    </source>
</evidence>
<reference evidence="8 9" key="1">
    <citation type="journal article" date="2015" name="Fungal Genet. Biol.">
        <title>Evolution of novel wood decay mechanisms in Agaricales revealed by the genome sequences of Fistulina hepatica and Cylindrobasidium torrendii.</title>
        <authorList>
            <person name="Floudas D."/>
            <person name="Held B.W."/>
            <person name="Riley R."/>
            <person name="Nagy L.G."/>
            <person name="Koehler G."/>
            <person name="Ransdell A.S."/>
            <person name="Younus H."/>
            <person name="Chow J."/>
            <person name="Chiniquy J."/>
            <person name="Lipzen A."/>
            <person name="Tritt A."/>
            <person name="Sun H."/>
            <person name="Haridas S."/>
            <person name="LaButti K."/>
            <person name="Ohm R.A."/>
            <person name="Kues U."/>
            <person name="Blanchette R.A."/>
            <person name="Grigoriev I.V."/>
            <person name="Minto R.E."/>
            <person name="Hibbett D.S."/>
        </authorList>
    </citation>
    <scope>NUCLEOTIDE SEQUENCE [LARGE SCALE GENOMIC DNA]</scope>
    <source>
        <strain evidence="8 9">ATCC 64428</strain>
    </source>
</reference>
<evidence type="ECO:0000256" key="5">
    <source>
        <dbReference type="ARBA" id="ARBA00023136"/>
    </source>
</evidence>
<dbReference type="PANTHER" id="PTHR20855">
    <property type="entry name" value="ADIPOR/PROGESTIN RECEPTOR-RELATED"/>
    <property type="match status" value="1"/>
</dbReference>
<feature type="transmembrane region" description="Helical" evidence="7">
    <location>
        <begin position="219"/>
        <end position="237"/>
    </location>
</feature>
<feature type="binding site" evidence="6">
    <location>
        <position position="260"/>
    </location>
    <ligand>
        <name>Zn(2+)</name>
        <dbReference type="ChEBI" id="CHEBI:29105"/>
    </ligand>
</feature>
<dbReference type="EMBL" id="KN881942">
    <property type="protein sequence ID" value="KIY47413.1"/>
    <property type="molecule type" value="Genomic_DNA"/>
</dbReference>
<feature type="transmembrane region" description="Helical" evidence="7">
    <location>
        <begin position="258"/>
        <end position="275"/>
    </location>
</feature>
<accession>A0A0D7A9C8</accession>